<evidence type="ECO:0000256" key="8">
    <source>
        <dbReference type="ARBA" id="ARBA00023170"/>
    </source>
</evidence>
<evidence type="ECO:0000256" key="2">
    <source>
        <dbReference type="ARBA" id="ARBA00022475"/>
    </source>
</evidence>
<dbReference type="GO" id="GO:0005886">
    <property type="term" value="C:plasma membrane"/>
    <property type="evidence" value="ECO:0007669"/>
    <property type="project" value="UniProtKB-SubCell"/>
</dbReference>
<evidence type="ECO:0000256" key="4">
    <source>
        <dbReference type="ARBA" id="ARBA00022692"/>
    </source>
</evidence>
<evidence type="ECO:0000256" key="5">
    <source>
        <dbReference type="ARBA" id="ARBA00022725"/>
    </source>
</evidence>
<keyword evidence="4 10" id="KW-0812">Transmembrane</keyword>
<dbReference type="EMBL" id="GBHO01022447">
    <property type="protein sequence ID" value="JAG21157.1"/>
    <property type="molecule type" value="Transcribed_RNA"/>
</dbReference>
<keyword evidence="3" id="KW-0716">Sensory transduction</keyword>
<reference evidence="11" key="1">
    <citation type="journal article" date="2014" name="PLoS ONE">
        <title>Transcriptome-Based Identification of ABC Transporters in the Western Tarnished Plant Bug Lygus hesperus.</title>
        <authorList>
            <person name="Hull J.J."/>
            <person name="Chaney K."/>
            <person name="Geib S.M."/>
            <person name="Fabrick J.A."/>
            <person name="Brent C.S."/>
            <person name="Walsh D."/>
            <person name="Lavine L.C."/>
        </authorList>
    </citation>
    <scope>NUCLEOTIDE SEQUENCE</scope>
</reference>
<feature type="non-terminal residue" evidence="11">
    <location>
        <position position="1"/>
    </location>
</feature>
<evidence type="ECO:0000256" key="6">
    <source>
        <dbReference type="ARBA" id="ARBA00022989"/>
    </source>
</evidence>
<evidence type="ECO:0000313" key="11">
    <source>
        <dbReference type="EMBL" id="JAG21157.1"/>
    </source>
</evidence>
<dbReference type="PANTHER" id="PTHR21137">
    <property type="entry name" value="ODORANT RECEPTOR"/>
    <property type="match status" value="1"/>
</dbReference>
<proteinExistence type="predicted"/>
<feature type="transmembrane region" description="Helical" evidence="10">
    <location>
        <begin position="27"/>
        <end position="52"/>
    </location>
</feature>
<name>A0A0A9XKC6_LYGHE</name>
<keyword evidence="5" id="KW-0552">Olfaction</keyword>
<evidence type="ECO:0000256" key="9">
    <source>
        <dbReference type="ARBA" id="ARBA00023224"/>
    </source>
</evidence>
<keyword evidence="8 11" id="KW-0675">Receptor</keyword>
<dbReference type="GO" id="GO:0005549">
    <property type="term" value="F:odorant binding"/>
    <property type="evidence" value="ECO:0007669"/>
    <property type="project" value="InterPro"/>
</dbReference>
<accession>A0A0A9XKC6</accession>
<reference evidence="11" key="2">
    <citation type="submission" date="2014-07" db="EMBL/GenBank/DDBJ databases">
        <authorList>
            <person name="Hull J."/>
        </authorList>
    </citation>
    <scope>NUCLEOTIDE SEQUENCE</scope>
</reference>
<sequence length="106" mass="11854">LCYYEGILQSVKHHHNILKQFDAMVSIANYAVAVPFFGGAMLLGLAGLNLMLDDDPRIGPKCTMFALGVTEAINMLLICTYGQSFQEQSENLFNTILSMKWYSRSI</sequence>
<comment type="subcellular location">
    <subcellularLocation>
        <location evidence="1">Cell membrane</location>
        <topology evidence="1">Multi-pass membrane protein</topology>
    </subcellularLocation>
</comment>
<feature type="non-terminal residue" evidence="11">
    <location>
        <position position="106"/>
    </location>
</feature>
<keyword evidence="7 10" id="KW-0472">Membrane</keyword>
<dbReference type="Pfam" id="PF02949">
    <property type="entry name" value="7tm_6"/>
    <property type="match status" value="1"/>
</dbReference>
<evidence type="ECO:0000256" key="3">
    <source>
        <dbReference type="ARBA" id="ARBA00022606"/>
    </source>
</evidence>
<organism evidence="11">
    <name type="scientific">Lygus hesperus</name>
    <name type="common">Western plant bug</name>
    <dbReference type="NCBI Taxonomy" id="30085"/>
    <lineage>
        <taxon>Eukaryota</taxon>
        <taxon>Metazoa</taxon>
        <taxon>Ecdysozoa</taxon>
        <taxon>Arthropoda</taxon>
        <taxon>Hexapoda</taxon>
        <taxon>Insecta</taxon>
        <taxon>Pterygota</taxon>
        <taxon>Neoptera</taxon>
        <taxon>Paraneoptera</taxon>
        <taxon>Hemiptera</taxon>
        <taxon>Heteroptera</taxon>
        <taxon>Panheteroptera</taxon>
        <taxon>Cimicomorpha</taxon>
        <taxon>Miridae</taxon>
        <taxon>Mirini</taxon>
        <taxon>Lygus</taxon>
    </lineage>
</organism>
<dbReference type="PANTHER" id="PTHR21137:SF35">
    <property type="entry name" value="ODORANT RECEPTOR 19A-RELATED"/>
    <property type="match status" value="1"/>
</dbReference>
<keyword evidence="9" id="KW-0807">Transducer</keyword>
<feature type="transmembrane region" description="Helical" evidence="10">
    <location>
        <begin position="64"/>
        <end position="83"/>
    </location>
</feature>
<protein>
    <submittedName>
        <fullName evidence="11">Putative odorant receptor 67a</fullName>
    </submittedName>
</protein>
<dbReference type="GO" id="GO:0007165">
    <property type="term" value="P:signal transduction"/>
    <property type="evidence" value="ECO:0007669"/>
    <property type="project" value="UniProtKB-KW"/>
</dbReference>
<dbReference type="AlphaFoldDB" id="A0A0A9XKC6"/>
<gene>
    <name evidence="11" type="primary">Or67a_2</name>
    <name evidence="11" type="ORF">CM83_104848</name>
</gene>
<evidence type="ECO:0000256" key="10">
    <source>
        <dbReference type="SAM" id="Phobius"/>
    </source>
</evidence>
<dbReference type="InterPro" id="IPR004117">
    <property type="entry name" value="7tm6_olfct_rcpt"/>
</dbReference>
<keyword evidence="6 10" id="KW-1133">Transmembrane helix</keyword>
<dbReference type="GO" id="GO:0004984">
    <property type="term" value="F:olfactory receptor activity"/>
    <property type="evidence" value="ECO:0007669"/>
    <property type="project" value="InterPro"/>
</dbReference>
<evidence type="ECO:0000256" key="7">
    <source>
        <dbReference type="ARBA" id="ARBA00023136"/>
    </source>
</evidence>
<keyword evidence="2" id="KW-1003">Cell membrane</keyword>
<evidence type="ECO:0000256" key="1">
    <source>
        <dbReference type="ARBA" id="ARBA00004651"/>
    </source>
</evidence>